<dbReference type="Proteomes" id="UP001107961">
    <property type="component" value="Unassembled WGS sequence"/>
</dbReference>
<evidence type="ECO:0000256" key="7">
    <source>
        <dbReference type="ARBA" id="ARBA00038093"/>
    </source>
</evidence>
<dbReference type="AlphaFoldDB" id="A0A9Q3W5A2"/>
<accession>A0A9Q3W5A2</accession>
<dbReference type="SUPFAM" id="SSF88723">
    <property type="entry name" value="PIN domain-like"/>
    <property type="match status" value="1"/>
</dbReference>
<dbReference type="GO" id="GO:0016787">
    <property type="term" value="F:hydrolase activity"/>
    <property type="evidence" value="ECO:0007669"/>
    <property type="project" value="UniProtKB-KW"/>
</dbReference>
<keyword evidence="2 8" id="KW-1277">Toxin-antitoxin system</keyword>
<dbReference type="GO" id="GO:0090729">
    <property type="term" value="F:toxin activity"/>
    <property type="evidence" value="ECO:0007669"/>
    <property type="project" value="UniProtKB-KW"/>
</dbReference>
<dbReference type="PANTHER" id="PTHR33653:SF1">
    <property type="entry name" value="RIBONUCLEASE VAPC2"/>
    <property type="match status" value="1"/>
</dbReference>
<keyword evidence="3 8" id="KW-0540">Nuclease</keyword>
<keyword evidence="4 8" id="KW-0479">Metal-binding</keyword>
<organism evidence="10 11">
    <name type="scientific">Alloalcanivorax xenomutans</name>
    <dbReference type="NCBI Taxonomy" id="1094342"/>
    <lineage>
        <taxon>Bacteria</taxon>
        <taxon>Pseudomonadati</taxon>
        <taxon>Pseudomonadota</taxon>
        <taxon>Gammaproteobacteria</taxon>
        <taxon>Oceanospirillales</taxon>
        <taxon>Alcanivoracaceae</taxon>
        <taxon>Alloalcanivorax</taxon>
    </lineage>
</organism>
<keyword evidence="6 8" id="KW-0460">Magnesium</keyword>
<reference evidence="10" key="1">
    <citation type="submission" date="2022-01" db="EMBL/GenBank/DDBJ databases">
        <authorList>
            <person name="Karlyshev A.V."/>
            <person name="Jaspars M."/>
        </authorList>
    </citation>
    <scope>NUCLEOTIDE SEQUENCE</scope>
    <source>
        <strain evidence="10">AGSA3-2</strain>
    </source>
</reference>
<dbReference type="InterPro" id="IPR022907">
    <property type="entry name" value="VapC_family"/>
</dbReference>
<evidence type="ECO:0000313" key="11">
    <source>
        <dbReference type="Proteomes" id="UP001107961"/>
    </source>
</evidence>
<dbReference type="Pfam" id="PF01850">
    <property type="entry name" value="PIN"/>
    <property type="match status" value="1"/>
</dbReference>
<sequence length="130" mass="14151">MYALDTNTLIYFFKGKGRVVDRLLATSPANVAIPAVVAYEIETGIAKSTNPDRLRNQFDGLLSVVRLLPFAANEARHAARVRAYLENAGTPIGPLDTLIAGTALANGLALVTHNTKEFNRVPGLQLEDWF</sequence>
<dbReference type="GO" id="GO:0004540">
    <property type="term" value="F:RNA nuclease activity"/>
    <property type="evidence" value="ECO:0007669"/>
    <property type="project" value="InterPro"/>
</dbReference>
<evidence type="ECO:0000256" key="4">
    <source>
        <dbReference type="ARBA" id="ARBA00022723"/>
    </source>
</evidence>
<evidence type="ECO:0000256" key="1">
    <source>
        <dbReference type="ARBA" id="ARBA00001946"/>
    </source>
</evidence>
<dbReference type="GO" id="GO:0000287">
    <property type="term" value="F:magnesium ion binding"/>
    <property type="evidence" value="ECO:0007669"/>
    <property type="project" value="UniProtKB-UniRule"/>
</dbReference>
<dbReference type="InterPro" id="IPR050556">
    <property type="entry name" value="Type_II_TA_system_RNase"/>
</dbReference>
<comment type="caution">
    <text evidence="10">The sequence shown here is derived from an EMBL/GenBank/DDBJ whole genome shotgun (WGS) entry which is preliminary data.</text>
</comment>
<dbReference type="HAMAP" id="MF_00265">
    <property type="entry name" value="VapC_Nob1"/>
    <property type="match status" value="1"/>
</dbReference>
<keyword evidence="11" id="KW-1185">Reference proteome</keyword>
<keyword evidence="8" id="KW-0800">Toxin</keyword>
<evidence type="ECO:0000256" key="5">
    <source>
        <dbReference type="ARBA" id="ARBA00022801"/>
    </source>
</evidence>
<name>A0A9Q3W5A2_9GAMM</name>
<dbReference type="RefSeq" id="WP_208611049.1">
    <property type="nucleotide sequence ID" value="NZ_CBDDTQ010000006.1"/>
</dbReference>
<dbReference type="CDD" id="cd18745">
    <property type="entry name" value="PIN_VapC4-5_FitB-like"/>
    <property type="match status" value="1"/>
</dbReference>
<evidence type="ECO:0000259" key="9">
    <source>
        <dbReference type="Pfam" id="PF01850"/>
    </source>
</evidence>
<evidence type="ECO:0000256" key="2">
    <source>
        <dbReference type="ARBA" id="ARBA00022649"/>
    </source>
</evidence>
<dbReference type="InterPro" id="IPR002716">
    <property type="entry name" value="PIN_dom"/>
</dbReference>
<keyword evidence="5 8" id="KW-0378">Hydrolase</keyword>
<evidence type="ECO:0000256" key="3">
    <source>
        <dbReference type="ARBA" id="ARBA00022722"/>
    </source>
</evidence>
<dbReference type="EC" id="3.1.-.-" evidence="8"/>
<feature type="domain" description="PIN" evidence="9">
    <location>
        <begin position="3"/>
        <end position="123"/>
    </location>
</feature>
<dbReference type="PANTHER" id="PTHR33653">
    <property type="entry name" value="RIBONUCLEASE VAPC2"/>
    <property type="match status" value="1"/>
</dbReference>
<proteinExistence type="inferred from homology"/>
<comment type="similarity">
    <text evidence="7 8">Belongs to the PINc/VapC protein family.</text>
</comment>
<comment type="cofactor">
    <cofactor evidence="1 8">
        <name>Mg(2+)</name>
        <dbReference type="ChEBI" id="CHEBI:18420"/>
    </cofactor>
</comment>
<comment type="function">
    <text evidence="8">Toxic component of a toxin-antitoxin (TA) system. An RNase.</text>
</comment>
<protein>
    <recommendedName>
        <fullName evidence="8">Ribonuclease VapC</fullName>
        <shortName evidence="8">RNase VapC</shortName>
        <ecNumber evidence="8">3.1.-.-</ecNumber>
    </recommendedName>
    <alternativeName>
        <fullName evidence="8">Toxin VapC</fullName>
    </alternativeName>
</protein>
<gene>
    <name evidence="8" type="primary">vapC</name>
    <name evidence="10" type="ORF">LZG35_06725</name>
</gene>
<evidence type="ECO:0000256" key="6">
    <source>
        <dbReference type="ARBA" id="ARBA00022842"/>
    </source>
</evidence>
<dbReference type="InterPro" id="IPR029060">
    <property type="entry name" value="PIN-like_dom_sf"/>
</dbReference>
<evidence type="ECO:0000256" key="8">
    <source>
        <dbReference type="HAMAP-Rule" id="MF_00265"/>
    </source>
</evidence>
<dbReference type="EMBL" id="JAJVKT010000006">
    <property type="protein sequence ID" value="MCE7508328.1"/>
    <property type="molecule type" value="Genomic_DNA"/>
</dbReference>
<feature type="binding site" evidence="8">
    <location>
        <position position="5"/>
    </location>
    <ligand>
        <name>Mg(2+)</name>
        <dbReference type="ChEBI" id="CHEBI:18420"/>
    </ligand>
</feature>
<evidence type="ECO:0000313" key="10">
    <source>
        <dbReference type="EMBL" id="MCE7508328.1"/>
    </source>
</evidence>
<feature type="binding site" evidence="8">
    <location>
        <position position="96"/>
    </location>
    <ligand>
        <name>Mg(2+)</name>
        <dbReference type="ChEBI" id="CHEBI:18420"/>
    </ligand>
</feature>
<dbReference type="Gene3D" id="3.40.50.1010">
    <property type="entry name" value="5'-nuclease"/>
    <property type="match status" value="1"/>
</dbReference>